<sequence>MLLMEMLDLKKDMEEVNDDESIKYFPYWIYDRFNRGKDRHRNCKCDHLSMSRVLKILSDCENLQIPLLQPSQSAQTTQHNAETWRIESSD</sequence>
<dbReference type="AlphaFoldDB" id="A0A2G9HB61"/>
<comment type="caution">
    <text evidence="2">The sequence shown here is derived from an EMBL/GenBank/DDBJ whole genome shotgun (WGS) entry which is preliminary data.</text>
</comment>
<evidence type="ECO:0000256" key="1">
    <source>
        <dbReference type="SAM" id="MobiDB-lite"/>
    </source>
</evidence>
<gene>
    <name evidence="2" type="ORF">CDL12_12603</name>
</gene>
<name>A0A2G9HB61_9LAMI</name>
<protein>
    <submittedName>
        <fullName evidence="2">Uncharacterized protein</fullName>
    </submittedName>
</protein>
<feature type="region of interest" description="Disordered" evidence="1">
    <location>
        <begin position="71"/>
        <end position="90"/>
    </location>
</feature>
<reference evidence="3" key="1">
    <citation type="journal article" date="2018" name="Gigascience">
        <title>Genome assembly of the Pink Ipe (Handroanthus impetiginosus, Bignoniaceae), a highly valued, ecologically keystone Neotropical timber forest tree.</title>
        <authorList>
            <person name="Silva-Junior O.B."/>
            <person name="Grattapaglia D."/>
            <person name="Novaes E."/>
            <person name="Collevatti R.G."/>
        </authorList>
    </citation>
    <scope>NUCLEOTIDE SEQUENCE [LARGE SCALE GENOMIC DNA]</scope>
    <source>
        <strain evidence="3">cv. UFG-1</strain>
    </source>
</reference>
<evidence type="ECO:0000313" key="2">
    <source>
        <dbReference type="EMBL" id="PIN14771.1"/>
    </source>
</evidence>
<keyword evidence="3" id="KW-1185">Reference proteome</keyword>
<dbReference type="EMBL" id="NKXS01002217">
    <property type="protein sequence ID" value="PIN14771.1"/>
    <property type="molecule type" value="Genomic_DNA"/>
</dbReference>
<feature type="compositionally biased region" description="Polar residues" evidence="1">
    <location>
        <begin position="71"/>
        <end position="81"/>
    </location>
</feature>
<proteinExistence type="predicted"/>
<organism evidence="2 3">
    <name type="scientific">Handroanthus impetiginosus</name>
    <dbReference type="NCBI Taxonomy" id="429701"/>
    <lineage>
        <taxon>Eukaryota</taxon>
        <taxon>Viridiplantae</taxon>
        <taxon>Streptophyta</taxon>
        <taxon>Embryophyta</taxon>
        <taxon>Tracheophyta</taxon>
        <taxon>Spermatophyta</taxon>
        <taxon>Magnoliopsida</taxon>
        <taxon>eudicotyledons</taxon>
        <taxon>Gunneridae</taxon>
        <taxon>Pentapetalae</taxon>
        <taxon>asterids</taxon>
        <taxon>lamiids</taxon>
        <taxon>Lamiales</taxon>
        <taxon>Bignoniaceae</taxon>
        <taxon>Crescentiina</taxon>
        <taxon>Tabebuia alliance</taxon>
        <taxon>Handroanthus</taxon>
    </lineage>
</organism>
<dbReference type="Proteomes" id="UP000231279">
    <property type="component" value="Unassembled WGS sequence"/>
</dbReference>
<accession>A0A2G9HB61</accession>
<evidence type="ECO:0000313" key="3">
    <source>
        <dbReference type="Proteomes" id="UP000231279"/>
    </source>
</evidence>